<dbReference type="SUPFAM" id="SSF141868">
    <property type="entry name" value="EAL domain-like"/>
    <property type="match status" value="1"/>
</dbReference>
<evidence type="ECO:0000313" key="5">
    <source>
        <dbReference type="EMBL" id="TSE26787.1"/>
    </source>
</evidence>
<feature type="transmembrane region" description="Helical" evidence="2">
    <location>
        <begin position="73"/>
        <end position="97"/>
    </location>
</feature>
<dbReference type="InterPro" id="IPR029787">
    <property type="entry name" value="Nucleotide_cyclase"/>
</dbReference>
<dbReference type="Proteomes" id="UP000320225">
    <property type="component" value="Unassembled WGS sequence"/>
</dbReference>
<dbReference type="EMBL" id="VJND01000002">
    <property type="protein sequence ID" value="TSE26787.1"/>
    <property type="molecule type" value="Genomic_DNA"/>
</dbReference>
<accession>A0A554WT94</accession>
<feature type="transmembrane region" description="Helical" evidence="2">
    <location>
        <begin position="40"/>
        <end position="61"/>
    </location>
</feature>
<dbReference type="GO" id="GO:0071111">
    <property type="term" value="F:cyclic-guanylate-specific phosphodiesterase activity"/>
    <property type="evidence" value="ECO:0007669"/>
    <property type="project" value="InterPro"/>
</dbReference>
<evidence type="ECO:0000256" key="1">
    <source>
        <dbReference type="SAM" id="MobiDB-lite"/>
    </source>
</evidence>
<dbReference type="PANTHER" id="PTHR33121:SF70">
    <property type="entry name" value="SIGNALING PROTEIN YKOW"/>
    <property type="match status" value="1"/>
</dbReference>
<dbReference type="InterPro" id="IPR035919">
    <property type="entry name" value="EAL_sf"/>
</dbReference>
<keyword evidence="2" id="KW-0472">Membrane</keyword>
<dbReference type="SUPFAM" id="SSF55073">
    <property type="entry name" value="Nucleotide cyclase"/>
    <property type="match status" value="1"/>
</dbReference>
<evidence type="ECO:0000256" key="2">
    <source>
        <dbReference type="SAM" id="Phobius"/>
    </source>
</evidence>
<gene>
    <name evidence="5" type="ORF">Tsedi_00495</name>
</gene>
<dbReference type="NCBIfam" id="TIGR00254">
    <property type="entry name" value="GGDEF"/>
    <property type="match status" value="1"/>
</dbReference>
<dbReference type="InterPro" id="IPR043128">
    <property type="entry name" value="Rev_trsase/Diguanyl_cyclase"/>
</dbReference>
<feature type="domain" description="GGDEF" evidence="4">
    <location>
        <begin position="146"/>
        <end position="295"/>
    </location>
</feature>
<dbReference type="RefSeq" id="WP_246099157.1">
    <property type="nucleotide sequence ID" value="NZ_VJND01000002.1"/>
</dbReference>
<dbReference type="Pfam" id="PF00990">
    <property type="entry name" value="GGDEF"/>
    <property type="match status" value="2"/>
</dbReference>
<keyword evidence="6" id="KW-1185">Reference proteome</keyword>
<dbReference type="InterPro" id="IPR001633">
    <property type="entry name" value="EAL_dom"/>
</dbReference>
<name>A0A554WT94_9BURK</name>
<feature type="region of interest" description="Disordered" evidence="1">
    <location>
        <begin position="1"/>
        <end position="25"/>
    </location>
</feature>
<keyword evidence="2" id="KW-0812">Transmembrane</keyword>
<dbReference type="SMART" id="SM00267">
    <property type="entry name" value="GGDEF"/>
    <property type="match status" value="1"/>
</dbReference>
<dbReference type="PROSITE" id="PS50883">
    <property type="entry name" value="EAL"/>
    <property type="match status" value="1"/>
</dbReference>
<dbReference type="Pfam" id="PF00563">
    <property type="entry name" value="EAL"/>
    <property type="match status" value="1"/>
</dbReference>
<feature type="compositionally biased region" description="Low complexity" evidence="1">
    <location>
        <begin position="7"/>
        <end position="21"/>
    </location>
</feature>
<comment type="caution">
    <text evidence="5">The sequence shown here is derived from an EMBL/GenBank/DDBJ whole genome shotgun (WGS) entry which is preliminary data.</text>
</comment>
<dbReference type="PANTHER" id="PTHR33121">
    <property type="entry name" value="CYCLIC DI-GMP PHOSPHODIESTERASE PDEF"/>
    <property type="match status" value="1"/>
</dbReference>
<evidence type="ECO:0000259" key="3">
    <source>
        <dbReference type="PROSITE" id="PS50883"/>
    </source>
</evidence>
<evidence type="ECO:0000313" key="6">
    <source>
        <dbReference type="Proteomes" id="UP000320225"/>
    </source>
</evidence>
<dbReference type="AlphaFoldDB" id="A0A554WT94"/>
<dbReference type="CDD" id="cd01949">
    <property type="entry name" value="GGDEF"/>
    <property type="match status" value="1"/>
</dbReference>
<dbReference type="PROSITE" id="PS50887">
    <property type="entry name" value="GGDEF"/>
    <property type="match status" value="1"/>
</dbReference>
<proteinExistence type="predicted"/>
<keyword evidence="2" id="KW-1133">Transmembrane helix</keyword>
<reference evidence="5 6" key="1">
    <citation type="submission" date="2019-07" db="EMBL/GenBank/DDBJ databases">
        <title>Tepidimonas sediminis YIM 72259 draft genome.</title>
        <authorList>
            <person name="Da Costa M.S."/>
            <person name="Froufe H.J.C."/>
            <person name="Egas C."/>
            <person name="Albuquerque L."/>
        </authorList>
    </citation>
    <scope>NUCLEOTIDE SEQUENCE [LARGE SCALE GENOMIC DNA]</scope>
    <source>
        <strain evidence="5 6">YIM 72259</strain>
    </source>
</reference>
<dbReference type="InterPro" id="IPR000160">
    <property type="entry name" value="GGDEF_dom"/>
</dbReference>
<sequence length="592" mass="64402">MSIAHGAPARDPALPAAATPPDIEAAPPTSVRGRLRPRRLVGWFYWWGLWSVLSVLLAMVLDLTLRLTWLESPWWLEAALLGGVTLPLLGLGWRFFLRRTAARERALLRQRHRAQRQAQRDALTGCLHRGGLVERIDRLNTLAPGVPCGLFVLDLHDFQRVNDACGHAAGDAVVRAVADRLRRLAAQWRHRSEYADAPAVARATLAVVRIGSDELGLWLPGCETDGSAHQTAAALLACLQEPVRVGDLTLHLQGNVGWVLAASGPLPGHEWLTRADAALQHAKRQGPGHAAPFEDEHRALLVRQHALHQALLTTLRQDGLGLALQYQPLVALDDGRLVGCEALLRWHHPQHGPVSPAEFIPVAEGGGLMEALGRWVLQQAVAQLAAWRRRGATGWYLAVNVSRVQLLDPSLPALVRETLQYHHVPPGALCLEITESQPLDDPATRAALQRLRELGVRLALDDFGTGYSSLSALTELPLHAVKIDRRFVDGIENCPYRQALVDSVVRLAGVIGLNVVAEGIETAAQAERLRALGCQHVQGWHISRALDAHVFAEHWLPRATRAAARHDAPGCPAASTCTLADAALCRASAPAL</sequence>
<dbReference type="Gene3D" id="3.30.70.270">
    <property type="match status" value="1"/>
</dbReference>
<protein>
    <submittedName>
        <fullName evidence="5">Putative signaling protein</fullName>
    </submittedName>
</protein>
<dbReference type="Gene3D" id="3.20.20.450">
    <property type="entry name" value="EAL domain"/>
    <property type="match status" value="1"/>
</dbReference>
<dbReference type="CDD" id="cd01948">
    <property type="entry name" value="EAL"/>
    <property type="match status" value="1"/>
</dbReference>
<evidence type="ECO:0000259" key="4">
    <source>
        <dbReference type="PROSITE" id="PS50887"/>
    </source>
</evidence>
<feature type="domain" description="EAL" evidence="3">
    <location>
        <begin position="304"/>
        <end position="559"/>
    </location>
</feature>
<dbReference type="InterPro" id="IPR050706">
    <property type="entry name" value="Cyclic-di-GMP_PDE-like"/>
</dbReference>
<dbReference type="SMART" id="SM00052">
    <property type="entry name" value="EAL"/>
    <property type="match status" value="1"/>
</dbReference>
<organism evidence="5 6">
    <name type="scientific">Tepidimonas sediminis</name>
    <dbReference type="NCBI Taxonomy" id="2588941"/>
    <lineage>
        <taxon>Bacteria</taxon>
        <taxon>Pseudomonadati</taxon>
        <taxon>Pseudomonadota</taxon>
        <taxon>Betaproteobacteria</taxon>
        <taxon>Burkholderiales</taxon>
        <taxon>Tepidimonas</taxon>
    </lineage>
</organism>